<name>A0A6L8LJP4_9RHOB</name>
<dbReference type="Proteomes" id="UP000479043">
    <property type="component" value="Unassembled WGS sequence"/>
</dbReference>
<sequence length="360" mass="38064">MTTRRGFLAGLLATGLAPQASWADIGNPAYLSAAKMPDNSYRLFGLSNLGEEMFSLPLQGRGHAAAAHPSKAEAVAFARRPGTFARVIDCASGKVLAEMHSPEGRHFMGHGCFTADGSLLLTPENAYDEGTGKIGIWDRAKGYKRVGEIASGGVGPHDILRLPGTDRFVIANGGIDTHPESGRTPLNLPTMRASLAVMDLDQGVREVTELDISLRLNSIRHLALRADGLVGFAMQWQGNGSDAPPLVGLFREGEAPKLMQAPDGLHRDMKNYAGSIAFSADGRQIAISSPRGGMVQVFDTATGDFVTHLDEPDVCGLNAGKDGFIATAGSGQIVRYGASGRIAAARHRAAWDNHLVALDA</sequence>
<dbReference type="InterPro" id="IPR008311">
    <property type="entry name" value="UCP028101"/>
</dbReference>
<dbReference type="Gene3D" id="2.130.10.10">
    <property type="entry name" value="YVTN repeat-like/Quinoprotein amine dehydrogenase"/>
    <property type="match status" value="1"/>
</dbReference>
<evidence type="ECO:0000313" key="2">
    <source>
        <dbReference type="EMBL" id="MYM56055.1"/>
    </source>
</evidence>
<feature type="signal peptide" evidence="1">
    <location>
        <begin position="1"/>
        <end position="23"/>
    </location>
</feature>
<keyword evidence="1" id="KW-0732">Signal</keyword>
<dbReference type="PIRSF" id="PIRSF028101">
    <property type="entry name" value="UCP028101"/>
    <property type="match status" value="1"/>
</dbReference>
<dbReference type="InterPro" id="IPR015943">
    <property type="entry name" value="WD40/YVTN_repeat-like_dom_sf"/>
</dbReference>
<dbReference type="SUPFAM" id="SSF50969">
    <property type="entry name" value="YVTN repeat-like/Quinoprotein amine dehydrogenase"/>
    <property type="match status" value="1"/>
</dbReference>
<reference evidence="2 3" key="1">
    <citation type="submission" date="2020-01" db="EMBL/GenBank/DDBJ databases">
        <authorList>
            <person name="Chen S."/>
        </authorList>
    </citation>
    <scope>NUCLEOTIDE SEQUENCE [LARGE SCALE GENOMIC DNA]</scope>
    <source>
        <strain evidence="2 3">GS-10</strain>
    </source>
</reference>
<protein>
    <submittedName>
        <fullName evidence="2">DUF1513 domain-containing protein</fullName>
    </submittedName>
</protein>
<feature type="chain" id="PRO_5027050756" evidence="1">
    <location>
        <begin position="24"/>
        <end position="360"/>
    </location>
</feature>
<comment type="caution">
    <text evidence="2">The sequence shown here is derived from an EMBL/GenBank/DDBJ whole genome shotgun (WGS) entry which is preliminary data.</text>
</comment>
<dbReference type="EMBL" id="WWEN01000004">
    <property type="protein sequence ID" value="MYM56055.1"/>
    <property type="molecule type" value="Genomic_DNA"/>
</dbReference>
<dbReference type="Pfam" id="PF07433">
    <property type="entry name" value="DUF1513"/>
    <property type="match status" value="1"/>
</dbReference>
<dbReference type="InterPro" id="IPR011044">
    <property type="entry name" value="Quino_amine_DH_bsu"/>
</dbReference>
<dbReference type="AlphaFoldDB" id="A0A6L8LJP4"/>
<organism evidence="2 3">
    <name type="scientific">Thalassovita mangrovi</name>
    <dbReference type="NCBI Taxonomy" id="2692236"/>
    <lineage>
        <taxon>Bacteria</taxon>
        <taxon>Pseudomonadati</taxon>
        <taxon>Pseudomonadota</taxon>
        <taxon>Alphaproteobacteria</taxon>
        <taxon>Rhodobacterales</taxon>
        <taxon>Roseobacteraceae</taxon>
        <taxon>Thalassovita</taxon>
    </lineage>
</organism>
<gene>
    <name evidence="2" type="ORF">GR167_12130</name>
</gene>
<accession>A0A6L8LJP4</accession>
<dbReference type="PROSITE" id="PS51318">
    <property type="entry name" value="TAT"/>
    <property type="match status" value="1"/>
</dbReference>
<proteinExistence type="predicted"/>
<dbReference type="InterPro" id="IPR006311">
    <property type="entry name" value="TAT_signal"/>
</dbReference>
<dbReference type="RefSeq" id="WP_160973807.1">
    <property type="nucleotide sequence ID" value="NZ_WWEN01000004.1"/>
</dbReference>
<evidence type="ECO:0000313" key="3">
    <source>
        <dbReference type="Proteomes" id="UP000479043"/>
    </source>
</evidence>
<evidence type="ECO:0000256" key="1">
    <source>
        <dbReference type="SAM" id="SignalP"/>
    </source>
</evidence>
<keyword evidence="3" id="KW-1185">Reference proteome</keyword>